<protein>
    <submittedName>
        <fullName evidence="2">Uncharacterized protein</fullName>
    </submittedName>
</protein>
<feature type="transmembrane region" description="Helical" evidence="1">
    <location>
        <begin position="14"/>
        <end position="36"/>
    </location>
</feature>
<accession>A0AB39HHM5</accession>
<organism evidence="2">
    <name type="scientific">Ornithinibacillus sp. 4-3</name>
    <dbReference type="NCBI Taxonomy" id="3231488"/>
    <lineage>
        <taxon>Bacteria</taxon>
        <taxon>Bacillati</taxon>
        <taxon>Bacillota</taxon>
        <taxon>Bacilli</taxon>
        <taxon>Bacillales</taxon>
        <taxon>Bacillaceae</taxon>
        <taxon>Ornithinibacillus</taxon>
    </lineage>
</organism>
<keyword evidence="1" id="KW-1133">Transmembrane helix</keyword>
<name>A0AB39HHM5_9BACI</name>
<dbReference type="EMBL" id="CP162599">
    <property type="protein sequence ID" value="XDK31726.1"/>
    <property type="molecule type" value="Genomic_DNA"/>
</dbReference>
<evidence type="ECO:0000313" key="2">
    <source>
        <dbReference type="EMBL" id="XDK31726.1"/>
    </source>
</evidence>
<keyword evidence="1" id="KW-0472">Membrane</keyword>
<dbReference type="AlphaFoldDB" id="A0AB39HHM5"/>
<gene>
    <name evidence="2" type="ORF">AB4Y30_11910</name>
</gene>
<sequence>MMEFLYFPKDKMEYIPAFIMLVIFMIGAVAAMYFIYKKSKKDEHKFKEQYKDIDVHQYEIDEKQNKNKED</sequence>
<keyword evidence="1" id="KW-0812">Transmembrane</keyword>
<reference evidence="2" key="1">
    <citation type="submission" date="2024-07" db="EMBL/GenBank/DDBJ databases">
        <title>Halotolerant mesophilic bacterium Ornithinibacillus sp. 4-3, sp. nov., isolated from soil.</title>
        <authorList>
            <person name="Sidarenka A.V."/>
            <person name="Guliayeva D.E."/>
            <person name="Leanovich S.I."/>
            <person name="Hileuskaya K.S."/>
            <person name="Akhremchuk A.E."/>
            <person name="Sikolenko M.A."/>
            <person name="Valentovich L.N."/>
        </authorList>
    </citation>
    <scope>NUCLEOTIDE SEQUENCE</scope>
    <source>
        <strain evidence="2">4-3</strain>
    </source>
</reference>
<proteinExistence type="predicted"/>
<dbReference type="RefSeq" id="WP_368652452.1">
    <property type="nucleotide sequence ID" value="NZ_CP162599.1"/>
</dbReference>
<evidence type="ECO:0000256" key="1">
    <source>
        <dbReference type="SAM" id="Phobius"/>
    </source>
</evidence>